<dbReference type="AlphaFoldDB" id="A0A8J3MVC7"/>
<dbReference type="RefSeq" id="WP_220198304.1">
    <property type="nucleotide sequence ID" value="NZ_BNJF01000004.1"/>
</dbReference>
<organism evidence="2 3">
    <name type="scientific">Ktedonospora formicarum</name>
    <dbReference type="NCBI Taxonomy" id="2778364"/>
    <lineage>
        <taxon>Bacteria</taxon>
        <taxon>Bacillati</taxon>
        <taxon>Chloroflexota</taxon>
        <taxon>Ktedonobacteria</taxon>
        <taxon>Ktedonobacterales</taxon>
        <taxon>Ktedonobacteraceae</taxon>
        <taxon>Ktedonospora</taxon>
    </lineage>
</organism>
<accession>A0A8J3MVC7</accession>
<feature type="transmembrane region" description="Helical" evidence="1">
    <location>
        <begin position="53"/>
        <end position="74"/>
    </location>
</feature>
<keyword evidence="1" id="KW-1133">Transmembrane helix</keyword>
<keyword evidence="3" id="KW-1185">Reference proteome</keyword>
<keyword evidence="1" id="KW-0472">Membrane</keyword>
<evidence type="ECO:0000313" key="2">
    <source>
        <dbReference type="EMBL" id="GHO49195.1"/>
    </source>
</evidence>
<protein>
    <submittedName>
        <fullName evidence="2">Uncharacterized protein</fullName>
    </submittedName>
</protein>
<feature type="transmembrane region" description="Helical" evidence="1">
    <location>
        <begin position="86"/>
        <end position="110"/>
    </location>
</feature>
<gene>
    <name evidence="2" type="ORF">KSX_73580</name>
</gene>
<evidence type="ECO:0000256" key="1">
    <source>
        <dbReference type="SAM" id="Phobius"/>
    </source>
</evidence>
<keyword evidence="1" id="KW-0812">Transmembrane</keyword>
<comment type="caution">
    <text evidence="2">The sequence shown here is derived from an EMBL/GenBank/DDBJ whole genome shotgun (WGS) entry which is preliminary data.</text>
</comment>
<dbReference type="Proteomes" id="UP000612362">
    <property type="component" value="Unassembled WGS sequence"/>
</dbReference>
<sequence length="120" mass="13568">MKEQSMGFEGSQDEQSILQTSTPFKDMMNYPIKPGDKIYPIPQKKRNTRLIKLRIISILIPVLCLTLMTIDYVLYPGQTSSGAGGWAIFILIWVIMMSISIIVNLVISLCRKTLVIPPPR</sequence>
<dbReference type="EMBL" id="BNJF01000004">
    <property type="protein sequence ID" value="GHO49195.1"/>
    <property type="molecule type" value="Genomic_DNA"/>
</dbReference>
<reference evidence="2" key="1">
    <citation type="submission" date="2020-10" db="EMBL/GenBank/DDBJ databases">
        <title>Taxonomic study of unclassified bacteria belonging to the class Ktedonobacteria.</title>
        <authorList>
            <person name="Yabe S."/>
            <person name="Wang C.M."/>
            <person name="Zheng Y."/>
            <person name="Sakai Y."/>
            <person name="Cavaletti L."/>
            <person name="Monciardini P."/>
            <person name="Donadio S."/>
        </authorList>
    </citation>
    <scope>NUCLEOTIDE SEQUENCE</scope>
    <source>
        <strain evidence="2">SOSP1-1</strain>
    </source>
</reference>
<name>A0A8J3MVC7_9CHLR</name>
<evidence type="ECO:0000313" key="3">
    <source>
        <dbReference type="Proteomes" id="UP000612362"/>
    </source>
</evidence>
<proteinExistence type="predicted"/>